<accession>A0A7S2AVB2</accession>
<dbReference type="PANTHER" id="PTHR10877">
    <property type="entry name" value="POLYCYSTIN FAMILY MEMBER"/>
    <property type="match status" value="1"/>
</dbReference>
<organism evidence="8">
    <name type="scientific">Florenciella parvula</name>
    <dbReference type="NCBI Taxonomy" id="236787"/>
    <lineage>
        <taxon>Eukaryota</taxon>
        <taxon>Sar</taxon>
        <taxon>Stramenopiles</taxon>
        <taxon>Ochrophyta</taxon>
        <taxon>Dictyochophyceae</taxon>
        <taxon>Florenciellales</taxon>
        <taxon>Florenciella</taxon>
    </lineage>
</organism>
<feature type="transmembrane region" description="Helical" evidence="6">
    <location>
        <begin position="47"/>
        <end position="69"/>
    </location>
</feature>
<evidence type="ECO:0000259" key="7">
    <source>
        <dbReference type="Pfam" id="PF08016"/>
    </source>
</evidence>
<evidence type="ECO:0000256" key="2">
    <source>
        <dbReference type="ARBA" id="ARBA00022692"/>
    </source>
</evidence>
<evidence type="ECO:0000256" key="1">
    <source>
        <dbReference type="ARBA" id="ARBA00004141"/>
    </source>
</evidence>
<evidence type="ECO:0000256" key="3">
    <source>
        <dbReference type="ARBA" id="ARBA00022989"/>
    </source>
</evidence>
<name>A0A7S2AVB2_9STRA</name>
<keyword evidence="4 6" id="KW-0472">Membrane</keyword>
<comment type="subcellular location">
    <subcellularLocation>
        <location evidence="1">Membrane</location>
        <topology evidence="1">Multi-pass membrane protein</topology>
    </subcellularLocation>
</comment>
<evidence type="ECO:0000256" key="6">
    <source>
        <dbReference type="SAM" id="Phobius"/>
    </source>
</evidence>
<keyword evidence="2 6" id="KW-0812">Transmembrane</keyword>
<dbReference type="InterPro" id="IPR013122">
    <property type="entry name" value="PKD1_2_channel"/>
</dbReference>
<evidence type="ECO:0000256" key="4">
    <source>
        <dbReference type="ARBA" id="ARBA00023136"/>
    </source>
</evidence>
<feature type="region of interest" description="Disordered" evidence="5">
    <location>
        <begin position="375"/>
        <end position="425"/>
    </location>
</feature>
<gene>
    <name evidence="8" type="ORF">FPAR1323_LOCUS27</name>
</gene>
<dbReference type="AlphaFoldDB" id="A0A7S2AVB2"/>
<dbReference type="Gene3D" id="1.10.287.70">
    <property type="match status" value="1"/>
</dbReference>
<dbReference type="GO" id="GO:0016020">
    <property type="term" value="C:membrane"/>
    <property type="evidence" value="ECO:0007669"/>
    <property type="project" value="UniProtKB-SubCell"/>
</dbReference>
<proteinExistence type="predicted"/>
<reference evidence="8" key="1">
    <citation type="submission" date="2021-01" db="EMBL/GenBank/DDBJ databases">
        <authorList>
            <person name="Corre E."/>
            <person name="Pelletier E."/>
            <person name="Niang G."/>
            <person name="Scheremetjew M."/>
            <person name="Finn R."/>
            <person name="Kale V."/>
            <person name="Holt S."/>
            <person name="Cochrane G."/>
            <person name="Meng A."/>
            <person name="Brown T."/>
            <person name="Cohen L."/>
        </authorList>
    </citation>
    <scope>NUCLEOTIDE SEQUENCE</scope>
    <source>
        <strain evidence="8">RCC1693</strain>
    </source>
</reference>
<evidence type="ECO:0000313" key="8">
    <source>
        <dbReference type="EMBL" id="CAD9378748.1"/>
    </source>
</evidence>
<sequence>MGHLLFGHVMADYASCGQSLIAVAQLALGESNYYELEAASGPIAAGIYYWTFMLTITIVFVNMVLAILFSTYDTLQEAISEAEEIPLGGFMLRAVLLGREPSLYEQQLDIYAVVKSTSTFRLLGLGDGARHRGVRVAPSLPVGADARGGRSESFAAAVEAGTLTSKTFAESHLLKLLDPDYSYRLFGALSNKTDNKLLLAKAQVLELRTSEAFSMRRTSVAVQMKAQQENFEAAAKAAQTRHEATVAGLAEEPDGEDDLASEEEKFKDKRITLDVDEFCALLHMLDDDSFDIDIGQRSAQAEAFKLGERSDEMRISEMVFEQFARPAEQNTELHFRKLVAEEFRQIRQAHGKHAYRQEEALKRMCKALQVEFPAATDEHSNPRQGGGKGSVVAPPPASRMVPQQAPRQAPPPLHRESSESSFTTM</sequence>
<dbReference type="EMBL" id="HBGT01000049">
    <property type="protein sequence ID" value="CAD9378748.1"/>
    <property type="molecule type" value="Transcribed_RNA"/>
</dbReference>
<evidence type="ECO:0000256" key="5">
    <source>
        <dbReference type="SAM" id="MobiDB-lite"/>
    </source>
</evidence>
<dbReference type="InterPro" id="IPR051223">
    <property type="entry name" value="Polycystin"/>
</dbReference>
<dbReference type="PANTHER" id="PTHR10877:SF183">
    <property type="entry name" value="AT14535P-RELATED"/>
    <property type="match status" value="1"/>
</dbReference>
<protein>
    <recommendedName>
        <fullName evidence="7">Polycystin cation channel PKD1/PKD2 domain-containing protein</fullName>
    </recommendedName>
</protein>
<feature type="domain" description="Polycystin cation channel PKD1/PKD2" evidence="7">
    <location>
        <begin position="1"/>
        <end position="74"/>
    </location>
</feature>
<keyword evidence="3 6" id="KW-1133">Transmembrane helix</keyword>
<dbReference type="Pfam" id="PF08016">
    <property type="entry name" value="PKD_channel"/>
    <property type="match status" value="1"/>
</dbReference>